<dbReference type="Proteomes" id="UP000321393">
    <property type="component" value="Unassembled WGS sequence"/>
</dbReference>
<organism evidence="1 2">
    <name type="scientific">Cucumis melo var. makuwa</name>
    <name type="common">Oriental melon</name>
    <dbReference type="NCBI Taxonomy" id="1194695"/>
    <lineage>
        <taxon>Eukaryota</taxon>
        <taxon>Viridiplantae</taxon>
        <taxon>Streptophyta</taxon>
        <taxon>Embryophyta</taxon>
        <taxon>Tracheophyta</taxon>
        <taxon>Spermatophyta</taxon>
        <taxon>Magnoliopsida</taxon>
        <taxon>eudicotyledons</taxon>
        <taxon>Gunneridae</taxon>
        <taxon>Pentapetalae</taxon>
        <taxon>rosids</taxon>
        <taxon>fabids</taxon>
        <taxon>Cucurbitales</taxon>
        <taxon>Cucurbitaceae</taxon>
        <taxon>Benincaseae</taxon>
        <taxon>Cucumis</taxon>
    </lineage>
</organism>
<gene>
    <name evidence="1" type="ORF">E6C27_scaffold221G00490</name>
</gene>
<dbReference type="AlphaFoldDB" id="A0A5A7UPA8"/>
<accession>A0A5A7UPA8</accession>
<comment type="caution">
    <text evidence="1">The sequence shown here is derived from an EMBL/GenBank/DDBJ whole genome shotgun (WGS) entry which is preliminary data.</text>
</comment>
<reference evidence="1 2" key="1">
    <citation type="submission" date="2019-08" db="EMBL/GenBank/DDBJ databases">
        <title>Draft genome sequences of two oriental melons (Cucumis melo L. var makuwa).</title>
        <authorList>
            <person name="Kwon S.-Y."/>
        </authorList>
    </citation>
    <scope>NUCLEOTIDE SEQUENCE [LARGE SCALE GENOMIC DNA]</scope>
    <source>
        <strain evidence="2">cv. SW 3</strain>
        <tissue evidence="1">Leaf</tissue>
    </source>
</reference>
<protein>
    <submittedName>
        <fullName evidence="1">Uncharacterized protein</fullName>
    </submittedName>
</protein>
<proteinExistence type="predicted"/>
<name>A0A5A7UPA8_CUCMM</name>
<evidence type="ECO:0000313" key="2">
    <source>
        <dbReference type="Proteomes" id="UP000321393"/>
    </source>
</evidence>
<evidence type="ECO:0000313" key="1">
    <source>
        <dbReference type="EMBL" id="KAA0055475.1"/>
    </source>
</evidence>
<sequence>MVTTITRIPHDSHYRAIFSHHWNLGFSPRLDLGYNSNSVSRVSWNFDQCLIIHFSPYGPRILPSPRLGIQVNQRLTSFLGYPFGNHFLATRVWDSLLA</sequence>
<dbReference type="EMBL" id="SSTE01008534">
    <property type="protein sequence ID" value="KAA0055475.1"/>
    <property type="molecule type" value="Genomic_DNA"/>
</dbReference>